<reference evidence="3 4" key="1">
    <citation type="submission" date="2018-08" db="EMBL/GenBank/DDBJ databases">
        <title>A genome reference for cultivated species of the human gut microbiota.</title>
        <authorList>
            <person name="Zou Y."/>
            <person name="Xue W."/>
            <person name="Luo G."/>
        </authorList>
    </citation>
    <scope>NUCLEOTIDE SEQUENCE [LARGE SCALE GENOMIC DNA]</scope>
    <source>
        <strain evidence="3 4">AF25-30LB</strain>
    </source>
</reference>
<accession>A0A395UNN9</accession>
<keyword evidence="1" id="KW-1133">Transmembrane helix</keyword>
<proteinExistence type="predicted"/>
<dbReference type="GO" id="GO:0016787">
    <property type="term" value="F:hydrolase activity"/>
    <property type="evidence" value="ECO:0007669"/>
    <property type="project" value="InterPro"/>
</dbReference>
<dbReference type="Proteomes" id="UP000266497">
    <property type="component" value="Unassembled WGS sequence"/>
</dbReference>
<dbReference type="SUPFAM" id="SSF52540">
    <property type="entry name" value="P-loop containing nucleoside triphosphate hydrolases"/>
    <property type="match status" value="2"/>
</dbReference>
<dbReference type="CDD" id="cd18785">
    <property type="entry name" value="SF2_C"/>
    <property type="match status" value="1"/>
</dbReference>
<keyword evidence="1" id="KW-0812">Transmembrane</keyword>
<dbReference type="InterPro" id="IPR050742">
    <property type="entry name" value="Helicase_Restrict-Modif_Enz"/>
</dbReference>
<evidence type="ECO:0000313" key="3">
    <source>
        <dbReference type="EMBL" id="RGR39998.1"/>
    </source>
</evidence>
<dbReference type="PANTHER" id="PTHR47396:SF1">
    <property type="entry name" value="ATP-DEPENDENT HELICASE IRC3-RELATED"/>
    <property type="match status" value="1"/>
</dbReference>
<dbReference type="AlphaFoldDB" id="A0A395UNN9"/>
<comment type="caution">
    <text evidence="3">The sequence shown here is derived from an EMBL/GenBank/DDBJ whole genome shotgun (WGS) entry which is preliminary data.</text>
</comment>
<dbReference type="GO" id="GO:0005524">
    <property type="term" value="F:ATP binding"/>
    <property type="evidence" value="ECO:0007669"/>
    <property type="project" value="InterPro"/>
</dbReference>
<protein>
    <recommendedName>
        <fullName evidence="2">Helicase ATP-binding domain-containing protein</fullName>
    </recommendedName>
</protein>
<evidence type="ECO:0000259" key="2">
    <source>
        <dbReference type="SMART" id="SM00487"/>
    </source>
</evidence>
<dbReference type="GO" id="GO:0003677">
    <property type="term" value="F:DNA binding"/>
    <property type="evidence" value="ECO:0007669"/>
    <property type="project" value="InterPro"/>
</dbReference>
<dbReference type="Gene3D" id="3.40.50.300">
    <property type="entry name" value="P-loop containing nucleotide triphosphate hydrolases"/>
    <property type="match status" value="2"/>
</dbReference>
<name>A0A395UNN9_PHOVU</name>
<dbReference type="InterPro" id="IPR014001">
    <property type="entry name" value="Helicase_ATP-bd"/>
</dbReference>
<dbReference type="SMART" id="SM00487">
    <property type="entry name" value="DEXDc"/>
    <property type="match status" value="1"/>
</dbReference>
<feature type="domain" description="Helicase ATP-binding" evidence="2">
    <location>
        <begin position="32"/>
        <end position="277"/>
    </location>
</feature>
<dbReference type="GO" id="GO:0005829">
    <property type="term" value="C:cytosol"/>
    <property type="evidence" value="ECO:0007669"/>
    <property type="project" value="TreeGrafter"/>
</dbReference>
<feature type="transmembrane region" description="Helical" evidence="1">
    <location>
        <begin position="64"/>
        <end position="86"/>
    </location>
</feature>
<evidence type="ECO:0000313" key="4">
    <source>
        <dbReference type="Proteomes" id="UP000266497"/>
    </source>
</evidence>
<gene>
    <name evidence="3" type="ORF">DWY53_09610</name>
</gene>
<keyword evidence="1" id="KW-0472">Membrane</keyword>
<dbReference type="InterPro" id="IPR027417">
    <property type="entry name" value="P-loop_NTPase"/>
</dbReference>
<organism evidence="3 4">
    <name type="scientific">Phocaeicola vulgatus</name>
    <name type="common">Bacteroides vulgatus</name>
    <dbReference type="NCBI Taxonomy" id="821"/>
    <lineage>
        <taxon>Bacteria</taxon>
        <taxon>Pseudomonadati</taxon>
        <taxon>Bacteroidota</taxon>
        <taxon>Bacteroidia</taxon>
        <taxon>Bacteroidales</taxon>
        <taxon>Bacteroidaceae</taxon>
        <taxon>Phocaeicola</taxon>
    </lineage>
</organism>
<dbReference type="InterPro" id="IPR006935">
    <property type="entry name" value="Helicase/UvrB_N"/>
</dbReference>
<dbReference type="EMBL" id="QRUD01000023">
    <property type="protein sequence ID" value="RGR39998.1"/>
    <property type="molecule type" value="Genomic_DNA"/>
</dbReference>
<sequence length="879" mass="101433">MKILQDTLREEFGKRYISEVELPKYFATSLNSMIKLRPYQEECFRCFITYWQNDFDAKELKPHLLFHMATGSGKTLIMAGVMLYLYEQGYRNFLFFVDSTNIIEKTKDNFLNAASAKYLFSQSINIGSKQVEIKLVDIFQAVDDDCINLCLNTIQGLHISLNTPKENAVTYDDFAEHRVVLISDEAHHTNTATKKGRSAAAIPSPAIPGLEVESTEDWESTVMKIFHSNEANVLLEFTATEDFQNANIADKYENKVIFDYPLKKFREDGYSKEISVVQSDLSPIDRAIQCVLLSQYKRKLFSSIHQDIKPVMMLKSKTITDNKRFYDEFTDAIKRLTVKDIEHIATNAKDDMLDVFSYIKEKGIELENLLLEIKEDFNEENLLLVDGNNISPDKQLKLNSLEAKDNEIRVVFAVDMLNEGWDVLNLFDIVRLYETRDSRHGKIGKTTMQEAQLIGRGARYMPFTEPTGELPRGARKYDNDATNRLRVLETLHYHSVNNPKYIHELRTAMIQTGIVAEKVKTVELKLKDSFKETALYKTGYVFANGLEPYKLNETVTSLGETILNKEYKIRIKSGDMNTSSVFEAVSSSNTASVPYRAFKLHELGCHVLRFAINRFESFKFSNLKEIYPNLSSIKEFIESSSYLAGVNIQIYAKQEVLDNLSQKDKLFCAIDVLKQIEPLLSKGGIGYKGTKRFQPKQIKEVFREKTQKFSLDDSSDKEFGKSMKETDNTALRMDLSNVDWHAYEDCFGTSEEKYLIRYIESIYPKLAEKYDDIYLLRNEKDLKIYSFTSGDAYQPDYVLFLKKKNEDKKTDYIQIFIEPKGEHLRTTDKWKEDAMKEIKANADIQFSTHGTNFNVWGMPFFTESKRQIFDAAMKESLGF</sequence>
<dbReference type="RefSeq" id="WP_117892870.1">
    <property type="nucleotide sequence ID" value="NZ_QRUD01000023.1"/>
</dbReference>
<evidence type="ECO:0000256" key="1">
    <source>
        <dbReference type="SAM" id="Phobius"/>
    </source>
</evidence>
<dbReference type="PANTHER" id="PTHR47396">
    <property type="entry name" value="TYPE I RESTRICTION ENZYME ECOKI R PROTEIN"/>
    <property type="match status" value="1"/>
</dbReference>
<dbReference type="Pfam" id="PF04851">
    <property type="entry name" value="ResIII"/>
    <property type="match status" value="1"/>
</dbReference>